<accession>A0ABW2D9C8</accession>
<gene>
    <name evidence="2" type="ORF">ACFQS3_10010</name>
</gene>
<comment type="caution">
    <text evidence="2">The sequence shown here is derived from an EMBL/GenBank/DDBJ whole genome shotgun (WGS) entry which is preliminary data.</text>
</comment>
<sequence>MLEPLQDLLINLAAAVIFFACGLFAQRFLTMFRRRVLRSFWAPFTKGAVRIAIGSFIEDEYYRRERAGFAGLGDIEAFVRLKRQLHDAGIREYDLLPSHQVSPEQLRDHLVLIGGPHSNSVSDKIMRQLPCTFTFGSSDGPIGKDTRIYDSRQRSATDCLTDEAGRLVSDQGLIIRCPNPYAPGKQILILAGSWGFGTTAATQLIESRDFLGHPVIASSDPFEATFSCRIDAGMISDVQIEKIRRLNLSPTTTTIAP</sequence>
<reference evidence="3" key="1">
    <citation type="journal article" date="2019" name="Int. J. Syst. Evol. Microbiol.">
        <title>The Global Catalogue of Microorganisms (GCM) 10K type strain sequencing project: providing services to taxonomists for standard genome sequencing and annotation.</title>
        <authorList>
            <consortium name="The Broad Institute Genomics Platform"/>
            <consortium name="The Broad Institute Genome Sequencing Center for Infectious Disease"/>
            <person name="Wu L."/>
            <person name="Ma J."/>
        </authorList>
    </citation>
    <scope>NUCLEOTIDE SEQUENCE [LARGE SCALE GENOMIC DNA]</scope>
    <source>
        <strain evidence="3">KACC 12634</strain>
    </source>
</reference>
<keyword evidence="1" id="KW-0812">Transmembrane</keyword>
<evidence type="ECO:0000313" key="2">
    <source>
        <dbReference type="EMBL" id="MFC6957526.1"/>
    </source>
</evidence>
<feature type="transmembrane region" description="Helical" evidence="1">
    <location>
        <begin position="12"/>
        <end position="29"/>
    </location>
</feature>
<evidence type="ECO:0000256" key="1">
    <source>
        <dbReference type="SAM" id="Phobius"/>
    </source>
</evidence>
<dbReference type="Proteomes" id="UP001596470">
    <property type="component" value="Unassembled WGS sequence"/>
</dbReference>
<keyword evidence="3" id="KW-1185">Reference proteome</keyword>
<proteinExistence type="predicted"/>
<dbReference type="RefSeq" id="WP_382349254.1">
    <property type="nucleotide sequence ID" value="NZ_JBHMBP010000002.1"/>
</dbReference>
<dbReference type="EMBL" id="JBHSYS010000002">
    <property type="protein sequence ID" value="MFC6957526.1"/>
    <property type="molecule type" value="Genomic_DNA"/>
</dbReference>
<evidence type="ECO:0008006" key="4">
    <source>
        <dbReference type="Google" id="ProtNLM"/>
    </source>
</evidence>
<name>A0ABW2D9C8_9ACTN</name>
<organism evidence="2 3">
    <name type="scientific">Glycomyces mayteni</name>
    <dbReference type="NCBI Taxonomy" id="543887"/>
    <lineage>
        <taxon>Bacteria</taxon>
        <taxon>Bacillati</taxon>
        <taxon>Actinomycetota</taxon>
        <taxon>Actinomycetes</taxon>
        <taxon>Glycomycetales</taxon>
        <taxon>Glycomycetaceae</taxon>
        <taxon>Glycomyces</taxon>
    </lineage>
</organism>
<protein>
    <recommendedName>
        <fullName evidence="4">S-layer protein C-terminal domain-containing protein</fullName>
    </recommendedName>
</protein>
<keyword evidence="1" id="KW-1133">Transmembrane helix</keyword>
<evidence type="ECO:0000313" key="3">
    <source>
        <dbReference type="Proteomes" id="UP001596470"/>
    </source>
</evidence>
<keyword evidence="1" id="KW-0472">Membrane</keyword>